<dbReference type="Gene3D" id="1.10.10.10">
    <property type="entry name" value="Winged helix-like DNA-binding domain superfamily/Winged helix DNA-binding domain"/>
    <property type="match status" value="1"/>
</dbReference>
<dbReference type="Proteomes" id="UP000501240">
    <property type="component" value="Chromosome"/>
</dbReference>
<gene>
    <name evidence="2" type="ORF">ACTIVE_4201</name>
</gene>
<keyword evidence="3" id="KW-1185">Reference proteome</keyword>
<feature type="domain" description="HTH arsR-type" evidence="1">
    <location>
        <begin position="5"/>
        <end position="98"/>
    </location>
</feature>
<dbReference type="PROSITE" id="PS50987">
    <property type="entry name" value="HTH_ARSR_2"/>
    <property type="match status" value="1"/>
</dbReference>
<protein>
    <submittedName>
        <fullName evidence="2">ArsR family transcriptional regulator</fullName>
    </submittedName>
</protein>
<dbReference type="EMBL" id="CP053892">
    <property type="protein sequence ID" value="QKG22561.1"/>
    <property type="molecule type" value="Genomic_DNA"/>
</dbReference>
<reference evidence="2 3" key="1">
    <citation type="submission" date="2020-05" db="EMBL/GenBank/DDBJ databases">
        <title>Actinomadura verrucosospora NRRL-B18236 (PFL_A860) Genome sequencing and assembly.</title>
        <authorList>
            <person name="Samborskyy M."/>
        </authorList>
    </citation>
    <scope>NUCLEOTIDE SEQUENCE [LARGE SCALE GENOMIC DNA]</scope>
    <source>
        <strain evidence="2 3">NRRL:B18236</strain>
    </source>
</reference>
<dbReference type="InterPro" id="IPR001845">
    <property type="entry name" value="HTH_ArsR_DNA-bd_dom"/>
</dbReference>
<dbReference type="Pfam" id="PF12840">
    <property type="entry name" value="HTH_20"/>
    <property type="match status" value="1"/>
</dbReference>
<name>A0A7D3ZKX7_ACTVE</name>
<dbReference type="RefSeq" id="WP_173096660.1">
    <property type="nucleotide sequence ID" value="NZ_CP053892.1"/>
</dbReference>
<sequence length="101" mass="11106">MIAQHPDRDRILLENVLAALGNPLRLRIVGVLADGGEHSCGSILDDISKSTLTHHWRVLRDSGVIRQRPHGRENLLSLRRDDLEARFPGLLASVCGALGAR</sequence>
<dbReference type="InterPro" id="IPR036390">
    <property type="entry name" value="WH_DNA-bd_sf"/>
</dbReference>
<dbReference type="InterPro" id="IPR011991">
    <property type="entry name" value="ArsR-like_HTH"/>
</dbReference>
<evidence type="ECO:0000313" key="3">
    <source>
        <dbReference type="Proteomes" id="UP000501240"/>
    </source>
</evidence>
<evidence type="ECO:0000313" key="2">
    <source>
        <dbReference type="EMBL" id="QKG22561.1"/>
    </source>
</evidence>
<accession>A0A7D3ZKX7</accession>
<dbReference type="SUPFAM" id="SSF46785">
    <property type="entry name" value="Winged helix' DNA-binding domain"/>
    <property type="match status" value="1"/>
</dbReference>
<dbReference type="InterPro" id="IPR036388">
    <property type="entry name" value="WH-like_DNA-bd_sf"/>
</dbReference>
<dbReference type="PRINTS" id="PR00778">
    <property type="entry name" value="HTHARSR"/>
</dbReference>
<proteinExistence type="predicted"/>
<organism evidence="2 3">
    <name type="scientific">Actinomadura verrucosospora</name>
    <dbReference type="NCBI Taxonomy" id="46165"/>
    <lineage>
        <taxon>Bacteria</taxon>
        <taxon>Bacillati</taxon>
        <taxon>Actinomycetota</taxon>
        <taxon>Actinomycetes</taxon>
        <taxon>Streptosporangiales</taxon>
        <taxon>Thermomonosporaceae</taxon>
        <taxon>Actinomadura</taxon>
    </lineage>
</organism>
<dbReference type="SMART" id="SM00418">
    <property type="entry name" value="HTH_ARSR"/>
    <property type="match status" value="1"/>
</dbReference>
<dbReference type="CDD" id="cd00090">
    <property type="entry name" value="HTH_ARSR"/>
    <property type="match status" value="1"/>
</dbReference>
<dbReference type="GO" id="GO:0003700">
    <property type="term" value="F:DNA-binding transcription factor activity"/>
    <property type="evidence" value="ECO:0007669"/>
    <property type="project" value="InterPro"/>
</dbReference>
<dbReference type="AlphaFoldDB" id="A0A7D3ZKX7"/>
<evidence type="ECO:0000259" key="1">
    <source>
        <dbReference type="PROSITE" id="PS50987"/>
    </source>
</evidence>